<keyword evidence="4 8" id="KW-0812">Transmembrane</keyword>
<keyword evidence="16" id="KW-1185">Reference proteome</keyword>
<keyword evidence="6 8" id="KW-0472">Membrane</keyword>
<evidence type="ECO:0000256" key="7">
    <source>
        <dbReference type="ARBA" id="ARBA00023237"/>
    </source>
</evidence>
<evidence type="ECO:0000259" key="13">
    <source>
        <dbReference type="Pfam" id="PF07715"/>
    </source>
</evidence>
<dbReference type="GeneID" id="44132669"/>
<keyword evidence="3 8" id="KW-1134">Transmembrane beta strand</keyword>
<evidence type="ECO:0000256" key="9">
    <source>
        <dbReference type="RuleBase" id="RU003357"/>
    </source>
</evidence>
<gene>
    <name evidence="14" type="ORF">BRX40_08870</name>
    <name evidence="15" type="ORF">CA257_15220</name>
</gene>
<evidence type="ECO:0000256" key="1">
    <source>
        <dbReference type="ARBA" id="ARBA00004571"/>
    </source>
</evidence>
<dbReference type="CDD" id="cd01347">
    <property type="entry name" value="ligand_gated_channel"/>
    <property type="match status" value="1"/>
</dbReference>
<evidence type="ECO:0000259" key="12">
    <source>
        <dbReference type="Pfam" id="PF00593"/>
    </source>
</evidence>
<feature type="compositionally biased region" description="Polar residues" evidence="10">
    <location>
        <begin position="49"/>
        <end position="59"/>
    </location>
</feature>
<dbReference type="PANTHER" id="PTHR32552:SF83">
    <property type="entry name" value="BLR3904 PROTEIN"/>
    <property type="match status" value="1"/>
</dbReference>
<feature type="chain" id="PRO_5041864536" evidence="11">
    <location>
        <begin position="32"/>
        <end position="810"/>
    </location>
</feature>
<keyword evidence="11" id="KW-0732">Signal</keyword>
<dbReference type="SUPFAM" id="SSF56935">
    <property type="entry name" value="Porins"/>
    <property type="match status" value="1"/>
</dbReference>
<reference evidence="16" key="2">
    <citation type="submission" date="2016-12" db="EMBL/GenBank/DDBJ databases">
        <title>Whole genome sequencing of Sphingomonas sp. ABOJV.</title>
        <authorList>
            <person name="Conlan S."/>
            <person name="Thomas P.J."/>
            <person name="Mullikin J."/>
            <person name="Palmore T.N."/>
            <person name="Frank K.M."/>
            <person name="Segre J.A."/>
        </authorList>
    </citation>
    <scope>NUCLEOTIDE SEQUENCE [LARGE SCALE GENOMIC DNA]</scope>
    <source>
        <strain evidence="16">ABOJV</strain>
    </source>
</reference>
<keyword evidence="2 8" id="KW-0813">Transport</keyword>
<dbReference type="AlphaFoldDB" id="A0A1L6J9C3"/>
<feature type="domain" description="TonB-dependent receptor plug" evidence="13">
    <location>
        <begin position="65"/>
        <end position="164"/>
    </location>
</feature>
<feature type="domain" description="TonB-dependent receptor-like beta-barrel" evidence="12">
    <location>
        <begin position="252"/>
        <end position="778"/>
    </location>
</feature>
<reference evidence="15 17" key="3">
    <citation type="submission" date="2018-07" db="EMBL/GenBank/DDBJ databases">
        <title>Genomic and Epidemiologic Investigation of an Indolent Hospital Outbreak.</title>
        <authorList>
            <person name="Johnson R.C."/>
            <person name="Deming C."/>
            <person name="Conlan S."/>
            <person name="Zellmer C.J."/>
            <person name="Michelin A.V."/>
            <person name="Lee-Lin S."/>
            <person name="Thomas P.J."/>
            <person name="Park M."/>
            <person name="Weingarten R.A."/>
            <person name="Less J."/>
            <person name="Dekker J.P."/>
            <person name="Frank K.M."/>
            <person name="Musser K.A."/>
            <person name="Mcquiston J.R."/>
            <person name="Henderson D.K."/>
            <person name="Lau A.F."/>
            <person name="Palmore T.N."/>
            <person name="Segre J.A."/>
        </authorList>
    </citation>
    <scope>NUCLEOTIDE SEQUENCE [LARGE SCALE GENOMIC DNA]</scope>
    <source>
        <strain evidence="15 17">SK-NIH.Env10_0317</strain>
    </source>
</reference>
<dbReference type="STRING" id="93064.BRX40_08870"/>
<evidence type="ECO:0000256" key="8">
    <source>
        <dbReference type="PROSITE-ProRule" id="PRU01360"/>
    </source>
</evidence>
<dbReference type="InterPro" id="IPR037066">
    <property type="entry name" value="Plug_dom_sf"/>
</dbReference>
<evidence type="ECO:0000256" key="3">
    <source>
        <dbReference type="ARBA" id="ARBA00022452"/>
    </source>
</evidence>
<dbReference type="OrthoDB" id="9760333at2"/>
<organism evidence="14 16">
    <name type="scientific">Sphingomonas koreensis</name>
    <dbReference type="NCBI Taxonomy" id="93064"/>
    <lineage>
        <taxon>Bacteria</taxon>
        <taxon>Pseudomonadati</taxon>
        <taxon>Pseudomonadota</taxon>
        <taxon>Alphaproteobacteria</taxon>
        <taxon>Sphingomonadales</taxon>
        <taxon>Sphingomonadaceae</taxon>
        <taxon>Sphingomonas</taxon>
    </lineage>
</organism>
<dbReference type="EMBL" id="QQWO01000013">
    <property type="protein sequence ID" value="RSV01163.1"/>
    <property type="molecule type" value="Genomic_DNA"/>
</dbReference>
<keyword evidence="5 9" id="KW-0798">TonB box</keyword>
<evidence type="ECO:0000256" key="5">
    <source>
        <dbReference type="ARBA" id="ARBA00023077"/>
    </source>
</evidence>
<dbReference type="InterPro" id="IPR036942">
    <property type="entry name" value="Beta-barrel_TonB_sf"/>
</dbReference>
<evidence type="ECO:0000313" key="15">
    <source>
        <dbReference type="EMBL" id="RSV01163.1"/>
    </source>
</evidence>
<dbReference type="Gene3D" id="2.170.130.10">
    <property type="entry name" value="TonB-dependent receptor, plug domain"/>
    <property type="match status" value="1"/>
</dbReference>
<dbReference type="Pfam" id="PF00593">
    <property type="entry name" value="TonB_dep_Rec_b-barrel"/>
    <property type="match status" value="1"/>
</dbReference>
<keyword evidence="14" id="KW-0675">Receptor</keyword>
<dbReference type="GO" id="GO:0009279">
    <property type="term" value="C:cell outer membrane"/>
    <property type="evidence" value="ECO:0007669"/>
    <property type="project" value="UniProtKB-SubCell"/>
</dbReference>
<evidence type="ECO:0000256" key="11">
    <source>
        <dbReference type="SAM" id="SignalP"/>
    </source>
</evidence>
<accession>A0A1L6J9C3</accession>
<name>A0A1L6J9C3_9SPHN</name>
<evidence type="ECO:0000256" key="10">
    <source>
        <dbReference type="SAM" id="MobiDB-lite"/>
    </source>
</evidence>
<evidence type="ECO:0000256" key="4">
    <source>
        <dbReference type="ARBA" id="ARBA00022692"/>
    </source>
</evidence>
<dbReference type="KEGG" id="skr:BRX40_08870"/>
<evidence type="ECO:0000313" key="16">
    <source>
        <dbReference type="Proteomes" id="UP000185161"/>
    </source>
</evidence>
<evidence type="ECO:0000256" key="2">
    <source>
        <dbReference type="ARBA" id="ARBA00022448"/>
    </source>
</evidence>
<evidence type="ECO:0000256" key="6">
    <source>
        <dbReference type="ARBA" id="ARBA00023136"/>
    </source>
</evidence>
<dbReference type="InterPro" id="IPR000531">
    <property type="entry name" value="Beta-barrel_TonB"/>
</dbReference>
<evidence type="ECO:0000313" key="17">
    <source>
        <dbReference type="Proteomes" id="UP000286681"/>
    </source>
</evidence>
<reference evidence="14" key="1">
    <citation type="submission" date="2016-12" db="EMBL/GenBank/DDBJ databases">
        <title>Whole genome sequencing of Sphingomonas koreensis.</title>
        <authorList>
            <person name="Conlan S."/>
            <person name="Thomas P.J."/>
            <person name="Mullikin J."/>
            <person name="Palmore T.N."/>
            <person name="Frank K.M."/>
            <person name="Segre J.A."/>
        </authorList>
    </citation>
    <scope>NUCLEOTIDE SEQUENCE</scope>
    <source>
        <strain evidence="14">ABOJV</strain>
    </source>
</reference>
<dbReference type="PROSITE" id="PS52016">
    <property type="entry name" value="TONB_DEPENDENT_REC_3"/>
    <property type="match status" value="1"/>
</dbReference>
<feature type="signal peptide" evidence="11">
    <location>
        <begin position="1"/>
        <end position="31"/>
    </location>
</feature>
<proteinExistence type="inferred from homology"/>
<keyword evidence="7 8" id="KW-0998">Cell outer membrane</keyword>
<dbReference type="EMBL" id="CP018820">
    <property type="protein sequence ID" value="APR52533.1"/>
    <property type="molecule type" value="Genomic_DNA"/>
</dbReference>
<sequence length="810" mass="87215">MTRTTSDGRKAAPAFLALAAVGFIASAPAQAAEDDTTVQQERDEVVVTGQETRSEQASPKATRPVRDTPQTVTILTNKVIEEQNLLTLRDVLSTVPGITFGAAEGGIAPSDQITLRGYSASSDITTDGVRDSAPYSRSDPFNLEQVEVTNGANSVYNGSGSVGGSINIVTKRPKAETEVAVQAGIGTDDYYRGTIDANVRVNELVALRLNAMVHKNDVPGRDVENYDRWGVAPSATIGIDGPTSLTLQYLHQEETNIPQYGVPYYKNGRYNGALPGIDRSDYFGYRNVDTQEITVDQATITASHEFSDRLSLRNLTRWQSVSQRTIVGPPQGTFCMADNLTVTGAACTVDLDSRTGPGQVFNITIPTGYYFIGGPRGNVRDTTSELMYNQIDLSAQFATGGIEHSLVFGASASWEKFVLLTGNVYRNANGTNPYTFDVTAPAATQHFAYMNFGNPNAVVTGPAIPGAVYGSNVYTGPVNFFASGRQRGEVTNYAVYLFDTMKLGKFELNGGVRYENNSGNYQTDTSTAATASVPQGPIVTGPRFYNKADLFSYRVGLVYKPVETVTLYAAYGNAQTPSQSAVNGACVAATCNVEPESAKNYEIGAKAEIGRALFSVALFRNERDQYKVPSNDPTMPDQQLDGHSRVDGIAVSATGNITPAWSITANYTYLKPKLIQSVSDFCLANPSTACGNTAANRDPAAGAELQNVPNHSGSLYTTYTLPFGLKLGYGLTYQGSFALNLPTAASAVLYRSDDYLVHNASISYDFSPNFSVLVNVKNFTNELYYTRIRNNGWATPGDARAAVLTVGYRF</sequence>
<protein>
    <submittedName>
        <fullName evidence="14">TonB-dependent receptor</fullName>
    </submittedName>
</protein>
<dbReference type="GO" id="GO:0015344">
    <property type="term" value="F:siderophore uptake transmembrane transporter activity"/>
    <property type="evidence" value="ECO:0007669"/>
    <property type="project" value="TreeGrafter"/>
</dbReference>
<dbReference type="PANTHER" id="PTHR32552">
    <property type="entry name" value="FERRICHROME IRON RECEPTOR-RELATED"/>
    <property type="match status" value="1"/>
</dbReference>
<dbReference type="RefSeq" id="WP_075151356.1">
    <property type="nucleotide sequence ID" value="NZ_CP018820.1"/>
</dbReference>
<dbReference type="Gene3D" id="2.40.170.20">
    <property type="entry name" value="TonB-dependent receptor, beta-barrel domain"/>
    <property type="match status" value="1"/>
</dbReference>
<dbReference type="Proteomes" id="UP000185161">
    <property type="component" value="Chromosome"/>
</dbReference>
<dbReference type="Proteomes" id="UP000286681">
    <property type="component" value="Unassembled WGS sequence"/>
</dbReference>
<evidence type="ECO:0000313" key="14">
    <source>
        <dbReference type="EMBL" id="APR52533.1"/>
    </source>
</evidence>
<dbReference type="InterPro" id="IPR039426">
    <property type="entry name" value="TonB-dep_rcpt-like"/>
</dbReference>
<dbReference type="Pfam" id="PF07715">
    <property type="entry name" value="Plug"/>
    <property type="match status" value="1"/>
</dbReference>
<comment type="subcellular location">
    <subcellularLocation>
        <location evidence="1 8">Cell outer membrane</location>
        <topology evidence="1 8">Multi-pass membrane protein</topology>
    </subcellularLocation>
</comment>
<comment type="similarity">
    <text evidence="8 9">Belongs to the TonB-dependent receptor family.</text>
</comment>
<dbReference type="InterPro" id="IPR012910">
    <property type="entry name" value="Plug_dom"/>
</dbReference>
<feature type="region of interest" description="Disordered" evidence="10">
    <location>
        <begin position="31"/>
        <end position="66"/>
    </location>
</feature>